<gene>
    <name evidence="23" type="ORF">HERILL_LOCUS7240</name>
</gene>
<evidence type="ECO:0000256" key="8">
    <source>
        <dbReference type="ARBA" id="ARBA00023040"/>
    </source>
</evidence>
<evidence type="ECO:0000313" key="24">
    <source>
        <dbReference type="Proteomes" id="UP000594454"/>
    </source>
</evidence>
<evidence type="ECO:0000256" key="13">
    <source>
        <dbReference type="ARBA" id="ARBA00023180"/>
    </source>
</evidence>
<keyword evidence="12" id="KW-0675">Receptor</keyword>
<evidence type="ECO:0000256" key="17">
    <source>
        <dbReference type="ARBA" id="ARBA00073785"/>
    </source>
</evidence>
<name>A0A7R8UPM6_HERIL</name>
<evidence type="ECO:0000256" key="9">
    <source>
        <dbReference type="ARBA" id="ARBA00023054"/>
    </source>
</evidence>
<dbReference type="AlphaFoldDB" id="A0A7R8UPM6"/>
<feature type="transmembrane region" description="Helical" evidence="20">
    <location>
        <begin position="564"/>
        <end position="585"/>
    </location>
</feature>
<evidence type="ECO:0000256" key="19">
    <source>
        <dbReference type="SAM" id="MobiDB-lite"/>
    </source>
</evidence>
<keyword evidence="11" id="KW-1015">Disulfide bond</keyword>
<feature type="compositionally biased region" description="Polar residues" evidence="19">
    <location>
        <begin position="814"/>
        <end position="845"/>
    </location>
</feature>
<evidence type="ECO:0000259" key="22">
    <source>
        <dbReference type="PROSITE" id="PS50259"/>
    </source>
</evidence>
<dbReference type="OrthoDB" id="2150267at2759"/>
<evidence type="ECO:0000256" key="7">
    <source>
        <dbReference type="ARBA" id="ARBA00023018"/>
    </source>
</evidence>
<proteinExistence type="inferred from homology"/>
<feature type="transmembrane region" description="Helical" evidence="20">
    <location>
        <begin position="446"/>
        <end position="469"/>
    </location>
</feature>
<feature type="transmembrane region" description="Helical" evidence="20">
    <location>
        <begin position="522"/>
        <end position="543"/>
    </location>
</feature>
<evidence type="ECO:0000256" key="11">
    <source>
        <dbReference type="ARBA" id="ARBA00023157"/>
    </source>
</evidence>
<feature type="signal peptide" evidence="21">
    <location>
        <begin position="1"/>
        <end position="23"/>
    </location>
</feature>
<evidence type="ECO:0000256" key="14">
    <source>
        <dbReference type="ARBA" id="ARBA00023224"/>
    </source>
</evidence>
<feature type="region of interest" description="Disordered" evidence="19">
    <location>
        <begin position="788"/>
        <end position="847"/>
    </location>
</feature>
<feature type="region of interest" description="Disordered" evidence="19">
    <location>
        <begin position="1021"/>
        <end position="1143"/>
    </location>
</feature>
<keyword evidence="9" id="KW-0175">Coiled coil</keyword>
<evidence type="ECO:0000256" key="1">
    <source>
        <dbReference type="ARBA" id="ARBA00008991"/>
    </source>
</evidence>
<dbReference type="GO" id="GO:0038039">
    <property type="term" value="C:G protein-coupled receptor heterodimeric complex"/>
    <property type="evidence" value="ECO:0007669"/>
    <property type="project" value="TreeGrafter"/>
</dbReference>
<keyword evidence="14" id="KW-0807">Transducer</keyword>
<comment type="subcellular location">
    <subcellularLocation>
        <location evidence="16">Postsynaptic cell membrane</location>
        <topology evidence="16">Multi-pass membrane protein</topology>
    </subcellularLocation>
</comment>
<dbReference type="GO" id="GO:0004965">
    <property type="term" value="F:G protein-coupled GABA receptor activity"/>
    <property type="evidence" value="ECO:0007669"/>
    <property type="project" value="InterPro"/>
</dbReference>
<dbReference type="InParanoid" id="A0A7R8UPM6"/>
<evidence type="ECO:0000256" key="5">
    <source>
        <dbReference type="ARBA" id="ARBA00022729"/>
    </source>
</evidence>
<feature type="chain" id="PRO_5030722145" description="Gamma-aminobutyric acid type B receptor subunit 2" evidence="21">
    <location>
        <begin position="24"/>
        <end position="1190"/>
    </location>
</feature>
<evidence type="ECO:0000256" key="16">
    <source>
        <dbReference type="ARBA" id="ARBA00034104"/>
    </source>
</evidence>
<feature type="transmembrane region" description="Helical" evidence="20">
    <location>
        <begin position="663"/>
        <end position="681"/>
    </location>
</feature>
<dbReference type="Gene3D" id="3.40.50.2300">
    <property type="match status" value="2"/>
</dbReference>
<reference evidence="23 24" key="1">
    <citation type="submission" date="2020-11" db="EMBL/GenBank/DDBJ databases">
        <authorList>
            <person name="Wallbank WR R."/>
            <person name="Pardo Diaz C."/>
            <person name="Kozak K."/>
            <person name="Martin S."/>
            <person name="Jiggins C."/>
            <person name="Moest M."/>
            <person name="Warren A I."/>
            <person name="Generalovic N T."/>
            <person name="Byers J.R.P. K."/>
            <person name="Montejo-Kovacevich G."/>
            <person name="Yen C E."/>
        </authorList>
    </citation>
    <scope>NUCLEOTIDE SEQUENCE [LARGE SCALE GENOMIC DNA]</scope>
</reference>
<evidence type="ECO:0000256" key="15">
    <source>
        <dbReference type="ARBA" id="ARBA00023257"/>
    </source>
</evidence>
<keyword evidence="3" id="KW-0597">Phosphoprotein</keyword>
<protein>
    <recommendedName>
        <fullName evidence="17">Gamma-aminobutyric acid type B receptor subunit 2</fullName>
    </recommendedName>
    <alternativeName>
        <fullName evidence="18">G-protein coupled receptor 51</fullName>
    </alternativeName>
</protein>
<evidence type="ECO:0000256" key="12">
    <source>
        <dbReference type="ARBA" id="ARBA00023170"/>
    </source>
</evidence>
<feature type="transmembrane region" description="Helical" evidence="20">
    <location>
        <begin position="489"/>
        <end position="516"/>
    </location>
</feature>
<feature type="compositionally biased region" description="Polar residues" evidence="19">
    <location>
        <begin position="946"/>
        <end position="973"/>
    </location>
</feature>
<keyword evidence="24" id="KW-1185">Reference proteome</keyword>
<evidence type="ECO:0000256" key="20">
    <source>
        <dbReference type="SAM" id="Phobius"/>
    </source>
</evidence>
<evidence type="ECO:0000256" key="21">
    <source>
        <dbReference type="SAM" id="SignalP"/>
    </source>
</evidence>
<evidence type="ECO:0000256" key="3">
    <source>
        <dbReference type="ARBA" id="ARBA00022553"/>
    </source>
</evidence>
<dbReference type="InterPro" id="IPR001828">
    <property type="entry name" value="ANF_lig-bd_rcpt"/>
</dbReference>
<keyword evidence="4 20" id="KW-0812">Transmembrane</keyword>
<dbReference type="PRINTS" id="PR01176">
    <property type="entry name" value="GABABRECEPTR"/>
</dbReference>
<dbReference type="PRINTS" id="PR01177">
    <property type="entry name" value="GABAB1RECPTR"/>
</dbReference>
<keyword evidence="6 20" id="KW-1133">Transmembrane helix</keyword>
<feature type="compositionally biased region" description="Basic and acidic residues" evidence="19">
    <location>
        <begin position="930"/>
        <end position="945"/>
    </location>
</feature>
<dbReference type="CDD" id="cd06366">
    <property type="entry name" value="PBP1_GABAb_receptor"/>
    <property type="match status" value="1"/>
</dbReference>
<sequence>MKNEFNKFIAISFLITFSYSVECHRASGSKRSDVYIAGFFPYGDGVENSATGRGVMPSVKLALDHVNEHSSILRNYRLHMWWNDTECNAAVGVKSFFDMMHSGPHKLMLFGAACTHVTDPIAKASKHWHLTQLSYADTHPMFTKDAFPNFFRVVPSENAFNAPRLALLKEFNWTRVGTIYQNEPRYALPHNHMVANLDDLNTEVVETQSFVNDVSEPLRKLREKDVRIILGNFNEFYARKIFCEAYKLEMYGRAYQWIIMGTYSTDWWNATTDCTLDEITTALEATIMTDLLPLSTSGDITISGITADEYLSEYDSRRGNEYSRFHGYTYDGIWAAALAIQYVSQRKEQFLHEFQYRVKDWENIFLEALKNTSFEGVTGPVRFYNNERKANILLKQFQSEKEVKIGEYNSLHGRLDLALGKAIKWVGRSPPKDRTLRIIVRSQVNLTIYVVSSSLSAVGIVIAFVFLAFNIKYRNQRYIKMSSPHLNNLIIVGCMLAYLSVIFLGLDSTLSSLAAFPYVCTARVLCLMAGFSLAFGAMFSKTWRVHSIFTDLKLNKKVIKDYQLFMVVGVLLAIDLTIITTWQLFDPFFRDIKHLEPRQHDSLEDVLLVHENEYCQSHYITIFIGIIYAYKGLLLIFGAFLAWETRHVSIPALNDSKHIGFSVYNVVMTCVPGAAISLVLADRKDLVFTLLSIFIFFCTTGTLCLVFVPKLIELKRNPSGNVDKRIRATLKPMCKNGRDSSVCELEQRLRDVKTTNCRFRKALMEKEAELQSLIRKLGPEARKWLEGGSCGGDTEPILGDSSRLSAPPVRRELPSTTEVTEMTSVDSVTSTHAEMDSNSVTSASGQMKKKVQTVSPLQETNPPIPQQRLSQDLTQHQTVCKSISAVSAASAASTEKRNSVSAQTDNVLIPNVNKMQECNNIKHEELVRERKYSPSMDHRENKENRSQVTTPKSKAIHRNSTTALNYSSNTELNNVCPHVKSNTGKGQSTEGPRRVSVQMSAGLAMKSNFVVSQSDLWDTHTLSHAKQHSRQSPRNHPNPQRCSEHSHIIPYESNTTSPIQRSVSEKNRNKHRQKPQKGTVCQSETDSEREQREPPPQCTQVRKLGKSTPYSAHHHSSPNVAPDKQRKHRIKTDSSMYGASSESELLDGDTAILPIFRKLLTEKQPRYRGRSAVGQSCPNISIKCDIVEYL</sequence>
<evidence type="ECO:0000256" key="10">
    <source>
        <dbReference type="ARBA" id="ARBA00023136"/>
    </source>
</evidence>
<accession>A0A7R8UPM6</accession>
<dbReference type="FunCoup" id="A0A7R8UPM6">
    <property type="interactions" value="224"/>
</dbReference>
<dbReference type="PROSITE" id="PS00981">
    <property type="entry name" value="G_PROTEIN_RECEP_F3_3"/>
    <property type="match status" value="1"/>
</dbReference>
<dbReference type="GO" id="GO:0045211">
    <property type="term" value="C:postsynaptic membrane"/>
    <property type="evidence" value="ECO:0007669"/>
    <property type="project" value="UniProtKB-SubCell"/>
</dbReference>
<dbReference type="Pfam" id="PF00003">
    <property type="entry name" value="7tm_3"/>
    <property type="match status" value="1"/>
</dbReference>
<feature type="transmembrane region" description="Helical" evidence="20">
    <location>
        <begin position="687"/>
        <end position="708"/>
    </location>
</feature>
<comment type="similarity">
    <text evidence="1">Belongs to the G-protein coupled receptor 3 family. GABA-B receptor subfamily.</text>
</comment>
<dbReference type="Pfam" id="PF01094">
    <property type="entry name" value="ANF_receptor"/>
    <property type="match status" value="1"/>
</dbReference>
<keyword evidence="13" id="KW-0325">Glycoprotein</keyword>
<evidence type="ECO:0000256" key="2">
    <source>
        <dbReference type="ARBA" id="ARBA00022475"/>
    </source>
</evidence>
<keyword evidence="15" id="KW-0628">Postsynaptic cell membrane</keyword>
<organism evidence="23 24">
    <name type="scientific">Hermetia illucens</name>
    <name type="common">Black soldier fly</name>
    <dbReference type="NCBI Taxonomy" id="343691"/>
    <lineage>
        <taxon>Eukaryota</taxon>
        <taxon>Metazoa</taxon>
        <taxon>Ecdysozoa</taxon>
        <taxon>Arthropoda</taxon>
        <taxon>Hexapoda</taxon>
        <taxon>Insecta</taxon>
        <taxon>Pterygota</taxon>
        <taxon>Neoptera</taxon>
        <taxon>Endopterygota</taxon>
        <taxon>Diptera</taxon>
        <taxon>Brachycera</taxon>
        <taxon>Stratiomyomorpha</taxon>
        <taxon>Stratiomyidae</taxon>
        <taxon>Hermetiinae</taxon>
        <taxon>Hermetia</taxon>
    </lineage>
</organism>
<dbReference type="FunFam" id="3.40.50.2300:FF:000072">
    <property type="entry name" value="Gamma-aminobutyric acid type B receptor subunit 2"/>
    <property type="match status" value="1"/>
</dbReference>
<dbReference type="PROSITE" id="PS50259">
    <property type="entry name" value="G_PROTEIN_RECEP_F3_4"/>
    <property type="match status" value="1"/>
</dbReference>
<dbReference type="InterPro" id="IPR002455">
    <property type="entry name" value="GPCR3_GABA-B"/>
</dbReference>
<dbReference type="EMBL" id="LR899011">
    <property type="protein sequence ID" value="CAD7084343.1"/>
    <property type="molecule type" value="Genomic_DNA"/>
</dbReference>
<evidence type="ECO:0000256" key="18">
    <source>
        <dbReference type="ARBA" id="ARBA00083903"/>
    </source>
</evidence>
<feature type="region of interest" description="Disordered" evidence="19">
    <location>
        <begin position="930"/>
        <end position="994"/>
    </location>
</feature>
<evidence type="ECO:0000256" key="6">
    <source>
        <dbReference type="ARBA" id="ARBA00022989"/>
    </source>
</evidence>
<feature type="compositionally biased region" description="Polar residues" evidence="19">
    <location>
        <begin position="1133"/>
        <end position="1143"/>
    </location>
</feature>
<keyword evidence="8" id="KW-0297">G-protein coupled receptor</keyword>
<dbReference type="Proteomes" id="UP000594454">
    <property type="component" value="Chromosome 3"/>
</dbReference>
<dbReference type="InterPro" id="IPR017978">
    <property type="entry name" value="GPCR_3_C"/>
</dbReference>
<dbReference type="PANTHER" id="PTHR10519">
    <property type="entry name" value="GABA-B RECEPTOR"/>
    <property type="match status" value="1"/>
</dbReference>
<keyword evidence="10 20" id="KW-0472">Membrane</keyword>
<dbReference type="FunFam" id="3.40.50.2300:FF:000063">
    <property type="entry name" value="Gamma-aminobutyric acid type B receptor subunit"/>
    <property type="match status" value="1"/>
</dbReference>
<feature type="domain" description="G-protein coupled receptors family 3 profile" evidence="22">
    <location>
        <begin position="455"/>
        <end position="730"/>
    </location>
</feature>
<keyword evidence="7" id="KW-0770">Synapse</keyword>
<feature type="compositionally biased region" description="Polar residues" evidence="19">
    <location>
        <begin position="980"/>
        <end position="990"/>
    </location>
</feature>
<dbReference type="OMA" id="YRETKYI"/>
<dbReference type="InterPro" id="IPR017979">
    <property type="entry name" value="GPCR_3_CS"/>
</dbReference>
<evidence type="ECO:0000256" key="4">
    <source>
        <dbReference type="ARBA" id="ARBA00022692"/>
    </source>
</evidence>
<feature type="transmembrane region" description="Helical" evidence="20">
    <location>
        <begin position="619"/>
        <end position="643"/>
    </location>
</feature>
<keyword evidence="2" id="KW-1003">Cell membrane</keyword>
<dbReference type="GO" id="GO:0007214">
    <property type="term" value="P:gamma-aminobutyric acid signaling pathway"/>
    <property type="evidence" value="ECO:0007669"/>
    <property type="project" value="TreeGrafter"/>
</dbReference>
<evidence type="ECO:0000313" key="23">
    <source>
        <dbReference type="EMBL" id="CAD7084343.1"/>
    </source>
</evidence>
<dbReference type="PANTHER" id="PTHR10519:SF74">
    <property type="entry name" value="GAMMA-AMINOBUTYRIC ACID TYPE B RECEPTOR SUBUNIT 2"/>
    <property type="match status" value="1"/>
</dbReference>
<dbReference type="SUPFAM" id="SSF53822">
    <property type="entry name" value="Periplasmic binding protein-like I"/>
    <property type="match status" value="1"/>
</dbReference>
<feature type="compositionally biased region" description="Polar residues" evidence="19">
    <location>
        <begin position="1052"/>
        <end position="1062"/>
    </location>
</feature>
<dbReference type="InterPro" id="IPR028082">
    <property type="entry name" value="Peripla_BP_I"/>
</dbReference>
<keyword evidence="5 21" id="KW-0732">Signal</keyword>
<feature type="compositionally biased region" description="Basic residues" evidence="19">
    <location>
        <begin position="1023"/>
        <end position="1033"/>
    </location>
</feature>